<keyword evidence="3" id="KW-1185">Reference proteome</keyword>
<organism evidence="2 3">
    <name type="scientific">Desulfovibrio gilichinskyi</name>
    <dbReference type="NCBI Taxonomy" id="1519643"/>
    <lineage>
        <taxon>Bacteria</taxon>
        <taxon>Pseudomonadati</taxon>
        <taxon>Thermodesulfobacteriota</taxon>
        <taxon>Desulfovibrionia</taxon>
        <taxon>Desulfovibrionales</taxon>
        <taxon>Desulfovibrionaceae</taxon>
        <taxon>Desulfovibrio</taxon>
    </lineage>
</organism>
<proteinExistence type="predicted"/>
<feature type="signal peptide" evidence="1">
    <location>
        <begin position="1"/>
        <end position="22"/>
    </location>
</feature>
<dbReference type="OrthoDB" id="5447346at2"/>
<sequence length="388" mass="43343">MKSKISILIAFFILFAANSSFAQNDCEISLITELKTIPSIQTIVQDDDRILAILSTSDKAESIKSVSRIAALHSRASAAGCDYKTFPIAVLNSNLLPVKSKTSKDLQNSDIEKLLYKHVYKVSPLQLEENLKGYTRLAELSPGNSYYAARVAHYKERIDLQNDRINFINQCIKEAAKDKSILDLKINRDAYLFITANDTPQKTALAFLDKVAQITPRPKKELCLFFYDSNLNREGDSCPQEFLESLGNTEESLLMSYVQSIPSQLINQNINGYKALKKLNPSSSLYSAKLESYESKLAGLKRFLNAQTASGQKIFLADTAEVYTLLLTLNDKALEGKSDTAVESFCNELSRYYEYSGSPYPKCSLKTQAGVVLGKIQCTRSGQCRFEK</sequence>
<dbReference type="Proteomes" id="UP000192906">
    <property type="component" value="Unassembled WGS sequence"/>
</dbReference>
<feature type="chain" id="PRO_5013118263" evidence="1">
    <location>
        <begin position="23"/>
        <end position="388"/>
    </location>
</feature>
<evidence type="ECO:0000256" key="1">
    <source>
        <dbReference type="SAM" id="SignalP"/>
    </source>
</evidence>
<gene>
    <name evidence="2" type="ORF">SAMN06295933_2514</name>
</gene>
<name>A0A1X7E2W3_9BACT</name>
<protein>
    <submittedName>
        <fullName evidence="2">Uncharacterized protein</fullName>
    </submittedName>
</protein>
<dbReference type="RefSeq" id="WP_085102728.1">
    <property type="nucleotide sequence ID" value="NZ_FWZU01000004.1"/>
</dbReference>
<dbReference type="AlphaFoldDB" id="A0A1X7E2W3"/>
<dbReference type="EMBL" id="FWZU01000004">
    <property type="protein sequence ID" value="SMF25870.1"/>
    <property type="molecule type" value="Genomic_DNA"/>
</dbReference>
<evidence type="ECO:0000313" key="3">
    <source>
        <dbReference type="Proteomes" id="UP000192906"/>
    </source>
</evidence>
<accession>A0A1X7E2W3</accession>
<keyword evidence="1" id="KW-0732">Signal</keyword>
<reference evidence="3" key="1">
    <citation type="submission" date="2017-04" db="EMBL/GenBank/DDBJ databases">
        <authorList>
            <person name="Varghese N."/>
            <person name="Submissions S."/>
        </authorList>
    </citation>
    <scope>NUCLEOTIDE SEQUENCE [LARGE SCALE GENOMIC DNA]</scope>
    <source>
        <strain evidence="3">K3S</strain>
    </source>
</reference>
<evidence type="ECO:0000313" key="2">
    <source>
        <dbReference type="EMBL" id="SMF25870.1"/>
    </source>
</evidence>